<sequence length="123" mass="14463">MMHELREKRSVDEILQRLDELQKADIQAMKPKRLLTLAEKVAIINTAFRRLSDLEVKHSFTRRTIQNWDNGRCPYEGYSALFNEIELASWANKIIGEIRSKQALRNNIPGLSEEEMSRKARRH</sequence>
<accession>A0A844G8H6</accession>
<dbReference type="RefSeq" id="WP_154420432.1">
    <property type="nucleotide sequence ID" value="NZ_VUNS01000032.1"/>
</dbReference>
<proteinExistence type="predicted"/>
<gene>
    <name evidence="1" type="ORF">FYJ85_19640</name>
</gene>
<keyword evidence="2" id="KW-1185">Reference proteome</keyword>
<evidence type="ECO:0000313" key="1">
    <source>
        <dbReference type="EMBL" id="MST99244.1"/>
    </source>
</evidence>
<evidence type="ECO:0000313" key="2">
    <source>
        <dbReference type="Proteomes" id="UP000435649"/>
    </source>
</evidence>
<organism evidence="1 2">
    <name type="scientific">Victivallis lenta</name>
    <dbReference type="NCBI Taxonomy" id="2606640"/>
    <lineage>
        <taxon>Bacteria</taxon>
        <taxon>Pseudomonadati</taxon>
        <taxon>Lentisphaerota</taxon>
        <taxon>Lentisphaeria</taxon>
        <taxon>Victivallales</taxon>
        <taxon>Victivallaceae</taxon>
        <taxon>Victivallis</taxon>
    </lineage>
</organism>
<name>A0A844G8H6_9BACT</name>
<protein>
    <submittedName>
        <fullName evidence="1">Uncharacterized protein</fullName>
    </submittedName>
</protein>
<dbReference type="AlphaFoldDB" id="A0A844G8H6"/>
<reference evidence="1 2" key="1">
    <citation type="submission" date="2019-08" db="EMBL/GenBank/DDBJ databases">
        <title>In-depth cultivation of the pig gut microbiome towards novel bacterial diversity and tailored functional studies.</title>
        <authorList>
            <person name="Wylensek D."/>
            <person name="Hitch T.C.A."/>
            <person name="Clavel T."/>
        </authorList>
    </citation>
    <scope>NUCLEOTIDE SEQUENCE [LARGE SCALE GENOMIC DNA]</scope>
    <source>
        <strain evidence="1 2">BBE-744-WT-12</strain>
    </source>
</reference>
<dbReference type="Proteomes" id="UP000435649">
    <property type="component" value="Unassembled WGS sequence"/>
</dbReference>
<dbReference type="EMBL" id="VUNS01000032">
    <property type="protein sequence ID" value="MST99244.1"/>
    <property type="molecule type" value="Genomic_DNA"/>
</dbReference>
<comment type="caution">
    <text evidence="1">The sequence shown here is derived from an EMBL/GenBank/DDBJ whole genome shotgun (WGS) entry which is preliminary data.</text>
</comment>